<dbReference type="AlphaFoldDB" id="A0AA88VUQ6"/>
<organism evidence="1 2">
    <name type="scientific">Escallonia herrerae</name>
    <dbReference type="NCBI Taxonomy" id="1293975"/>
    <lineage>
        <taxon>Eukaryota</taxon>
        <taxon>Viridiplantae</taxon>
        <taxon>Streptophyta</taxon>
        <taxon>Embryophyta</taxon>
        <taxon>Tracheophyta</taxon>
        <taxon>Spermatophyta</taxon>
        <taxon>Magnoliopsida</taxon>
        <taxon>eudicotyledons</taxon>
        <taxon>Gunneridae</taxon>
        <taxon>Pentapetalae</taxon>
        <taxon>asterids</taxon>
        <taxon>campanulids</taxon>
        <taxon>Escalloniales</taxon>
        <taxon>Escalloniaceae</taxon>
        <taxon>Escallonia</taxon>
    </lineage>
</organism>
<proteinExistence type="predicted"/>
<keyword evidence="2" id="KW-1185">Reference proteome</keyword>
<reference evidence="1" key="1">
    <citation type="submission" date="2022-12" db="EMBL/GenBank/DDBJ databases">
        <title>Draft genome assemblies for two species of Escallonia (Escalloniales).</title>
        <authorList>
            <person name="Chanderbali A."/>
            <person name="Dervinis C."/>
            <person name="Anghel I."/>
            <person name="Soltis D."/>
            <person name="Soltis P."/>
            <person name="Zapata F."/>
        </authorList>
    </citation>
    <scope>NUCLEOTIDE SEQUENCE</scope>
    <source>
        <strain evidence="1">UCBG64.0493</strain>
        <tissue evidence="1">Leaf</tissue>
    </source>
</reference>
<dbReference type="InterPro" id="IPR004242">
    <property type="entry name" value="Transposase_21"/>
</dbReference>
<protein>
    <submittedName>
        <fullName evidence="1">Uncharacterized protein</fullName>
    </submittedName>
</protein>
<dbReference type="EMBL" id="JAVXUP010001150">
    <property type="protein sequence ID" value="KAK3015372.1"/>
    <property type="molecule type" value="Genomic_DNA"/>
</dbReference>
<dbReference type="Pfam" id="PF02992">
    <property type="entry name" value="Transposase_21"/>
    <property type="match status" value="1"/>
</dbReference>
<evidence type="ECO:0000313" key="1">
    <source>
        <dbReference type="EMBL" id="KAK3015372.1"/>
    </source>
</evidence>
<name>A0AA88VUQ6_9ASTE</name>
<sequence length="454" mass="53032">MFDDVKKEMAKGFEMTDISLMSYYLGIEESTIIASTTVREEFKCISKWSDKSSDKLIDKLRVIIPAGEQLPTNYYETKKLIGDLGFSYEKIDVCPNDCMLYWKENNKKRSCSVCKEPRWKMVQGKPDDTTVVQTSKSKRHKVVVKQLRHFSLTQALQRMYMSPETAIDMVWHDRNGRKDGVNRHPADSLAWKHFDEMHPSFAFDPRNIRLGLSTDARKKARGPTMWANVWARETQKYVGYNNVGQMYTGAVKEMTAWLGTLVRKHNIFPIHKPFFSDFTKDDLEVAWAQITYLEDGKDRSRTEMYIVSRTFKDGTVLESAKEKLLQNMFMIFQLYLQTARHEKHAKVGFHSLSPECRTKWQARQCKHPNYTPNEKHFRYIHKTMKACRQTYNYNCQMLMRFEMARRVVTQADLMIREALARAKDAKILLLLVCDLDVHMVKAVSRASIGLIATY</sequence>
<accession>A0AA88VUQ6</accession>
<dbReference type="PANTHER" id="PTHR10775">
    <property type="entry name" value="OS08G0208400 PROTEIN"/>
    <property type="match status" value="1"/>
</dbReference>
<evidence type="ECO:0000313" key="2">
    <source>
        <dbReference type="Proteomes" id="UP001188597"/>
    </source>
</evidence>
<gene>
    <name evidence="1" type="ORF">RJ639_006272</name>
</gene>
<dbReference type="PANTHER" id="PTHR10775:SF185">
    <property type="entry name" value="OS08G0208400 PROTEIN"/>
    <property type="match status" value="1"/>
</dbReference>
<comment type="caution">
    <text evidence="1">The sequence shown here is derived from an EMBL/GenBank/DDBJ whole genome shotgun (WGS) entry which is preliminary data.</text>
</comment>
<dbReference type="Proteomes" id="UP001188597">
    <property type="component" value="Unassembled WGS sequence"/>
</dbReference>